<dbReference type="GO" id="GO:0005737">
    <property type="term" value="C:cytoplasm"/>
    <property type="evidence" value="ECO:0007669"/>
    <property type="project" value="TreeGrafter"/>
</dbReference>
<dbReference type="Pfam" id="PF01130">
    <property type="entry name" value="CD36"/>
    <property type="match status" value="1"/>
</dbReference>
<dbReference type="InterPro" id="IPR002159">
    <property type="entry name" value="CD36_fam"/>
</dbReference>
<sequence length="549" mass="61647">LHTSLSVAAMVDFSEKTPPAPDLADPPAETVLSKLKRLVFGDNKTKKRNSKVYQYSCCYIILSAVFVFSTVGCIVMWCTDLYLDSILNQMTLKEDTELFEAWKRPPVKPLICVHIFNYTNMDTYKKGGNSKIQVKETGPYCYRETLEKTNIKFYPNGTVSYGDRRTHVFEERNSSGSMDDTLIVPNLPLISAIALAQDSPSLIQMALGATLRGFDSTTMIKLPAHEFLFGYNDRFISFIQGIIKFLDKDLPFEKFGILAMRAAETKERITVRTGSEDLNSIGVVTALNGQERLTAWDDDECNRVDGSDGMFFPRHEINRSAKLYLFHKDLCRRLPLIFEDEVDFQDGVMGMRFHPPHNVYNTTGSCYCKNGACPPVGVFDVSPCAMGAPIMMSFPHFLNAEPSVTAHLEGIHPNASRHDFFIDIQPVLGFTLGTVSRIQLNVQIRKSQRISLLDEFDDGTILPVVWFEITADRLPPDLFKMIYHASVTVPLIQVVLKWGMLLACTSSGCGVLLYWPRRRPTNPPQVTTATLLVVSPPPTEIIILRLSSV</sequence>
<feature type="transmembrane region" description="Helical" evidence="8">
    <location>
        <begin position="52"/>
        <end position="77"/>
    </location>
</feature>
<keyword evidence="7" id="KW-0325">Glycoprotein</keyword>
<dbReference type="PANTHER" id="PTHR11923">
    <property type="entry name" value="SCAVENGER RECEPTOR CLASS B TYPE-1 SR-B1"/>
    <property type="match status" value="1"/>
</dbReference>
<evidence type="ECO:0000313" key="9">
    <source>
        <dbReference type="EMBL" id="JAT18102.1"/>
    </source>
</evidence>
<proteinExistence type="inferred from homology"/>
<evidence type="ECO:0000256" key="1">
    <source>
        <dbReference type="ARBA" id="ARBA00004236"/>
    </source>
</evidence>
<feature type="non-terminal residue" evidence="9">
    <location>
        <position position="1"/>
    </location>
</feature>
<dbReference type="EMBL" id="GEBQ01021875">
    <property type="protein sequence ID" value="JAT18102.1"/>
    <property type="molecule type" value="Transcribed_RNA"/>
</dbReference>
<comment type="similarity">
    <text evidence="2">Belongs to the CD36 family.</text>
</comment>
<dbReference type="AlphaFoldDB" id="A0A1B6L2Y4"/>
<dbReference type="GO" id="GO:0005044">
    <property type="term" value="F:scavenger receptor activity"/>
    <property type="evidence" value="ECO:0007669"/>
    <property type="project" value="TreeGrafter"/>
</dbReference>
<evidence type="ECO:0008006" key="10">
    <source>
        <dbReference type="Google" id="ProtNLM"/>
    </source>
</evidence>
<keyword evidence="6 8" id="KW-0472">Membrane</keyword>
<comment type="subcellular location">
    <subcellularLocation>
        <location evidence="1">Cell membrane</location>
    </subcellularLocation>
</comment>
<evidence type="ECO:0000256" key="4">
    <source>
        <dbReference type="ARBA" id="ARBA00022692"/>
    </source>
</evidence>
<dbReference type="GO" id="GO:0005886">
    <property type="term" value="C:plasma membrane"/>
    <property type="evidence" value="ECO:0007669"/>
    <property type="project" value="UniProtKB-SubCell"/>
</dbReference>
<dbReference type="PANTHER" id="PTHR11923:SF50">
    <property type="entry name" value="GH19047P"/>
    <property type="match status" value="1"/>
</dbReference>
<accession>A0A1B6L2Y4</accession>
<evidence type="ECO:0000256" key="7">
    <source>
        <dbReference type="ARBA" id="ARBA00023180"/>
    </source>
</evidence>
<keyword evidence="4 8" id="KW-0812">Transmembrane</keyword>
<gene>
    <name evidence="9" type="ORF">g.5738</name>
</gene>
<name>A0A1B6L2Y4_9HEMI</name>
<organism evidence="9">
    <name type="scientific">Graphocephala atropunctata</name>
    <dbReference type="NCBI Taxonomy" id="36148"/>
    <lineage>
        <taxon>Eukaryota</taxon>
        <taxon>Metazoa</taxon>
        <taxon>Ecdysozoa</taxon>
        <taxon>Arthropoda</taxon>
        <taxon>Hexapoda</taxon>
        <taxon>Insecta</taxon>
        <taxon>Pterygota</taxon>
        <taxon>Neoptera</taxon>
        <taxon>Paraneoptera</taxon>
        <taxon>Hemiptera</taxon>
        <taxon>Auchenorrhyncha</taxon>
        <taxon>Membracoidea</taxon>
        <taxon>Cicadellidae</taxon>
        <taxon>Cicadellinae</taxon>
        <taxon>Cicadellini</taxon>
        <taxon>Graphocephala</taxon>
    </lineage>
</organism>
<evidence type="ECO:0000256" key="5">
    <source>
        <dbReference type="ARBA" id="ARBA00022989"/>
    </source>
</evidence>
<reference evidence="9" key="1">
    <citation type="submission" date="2015-11" db="EMBL/GenBank/DDBJ databases">
        <title>De novo transcriptome assembly of four potential Pierce s Disease insect vectors from Arizona vineyards.</title>
        <authorList>
            <person name="Tassone E.E."/>
        </authorList>
    </citation>
    <scope>NUCLEOTIDE SEQUENCE</scope>
</reference>
<evidence type="ECO:0000256" key="6">
    <source>
        <dbReference type="ARBA" id="ARBA00023136"/>
    </source>
</evidence>
<protein>
    <recommendedName>
        <fullName evidence="10">Scavenger receptor class B member 1</fullName>
    </recommendedName>
</protein>
<evidence type="ECO:0000256" key="3">
    <source>
        <dbReference type="ARBA" id="ARBA00022475"/>
    </source>
</evidence>
<keyword evidence="5 8" id="KW-1133">Transmembrane helix</keyword>
<evidence type="ECO:0000256" key="2">
    <source>
        <dbReference type="ARBA" id="ARBA00010532"/>
    </source>
</evidence>
<dbReference type="PRINTS" id="PR01609">
    <property type="entry name" value="CD36FAMILY"/>
</dbReference>
<evidence type="ECO:0000256" key="8">
    <source>
        <dbReference type="SAM" id="Phobius"/>
    </source>
</evidence>
<keyword evidence="3" id="KW-1003">Cell membrane</keyword>